<evidence type="ECO:0000313" key="2">
    <source>
        <dbReference type="EMBL" id="KAK2970181.1"/>
    </source>
</evidence>
<dbReference type="EMBL" id="JAVXUO010002747">
    <property type="protein sequence ID" value="KAK2970181.1"/>
    <property type="molecule type" value="Genomic_DNA"/>
</dbReference>
<sequence>MSNQVVKVRREAMVACMRCPLCDKLFRDATTISECLHTKCIQKKLSDEELECCPICNIDLGCAPVEKLRPDHSLQDVRDKIFPSKRVKIKVPDDVPSVLLPVRRKERSLSSLVVNTPRVTQTSMTGRRSKTRKTVRGSSFEKDIMKEEDSVEDHAESSSSRETLTKFTQSIRQNSSSAEPSSHPAATNETENGVESWKGKADLWKPLNYLVEVANRSKSSKFSSQGSAAKSEPHARKNKVKEHGQKFRVQDEKNSNNPGPSESVKPRKLRRQMKAEAFGESTVSPQAVVEAGVERKMNPVWFSLVASNNQGGRAPLPQISASYLRIKDGNVPVSFIQKYLRRKLDLASEDEIEIKCMGQSVVPSWRLNNLVELWLQTTSTSQRVPARIGSSAKEFVLVLAYARKVPVH</sequence>
<evidence type="ECO:0000256" key="1">
    <source>
        <dbReference type="SAM" id="MobiDB-lite"/>
    </source>
</evidence>
<feature type="compositionally biased region" description="Polar residues" evidence="1">
    <location>
        <begin position="117"/>
        <end position="126"/>
    </location>
</feature>
<dbReference type="InterPro" id="IPR044807">
    <property type="entry name" value="DRIP1-like"/>
</dbReference>
<feature type="region of interest" description="Disordered" evidence="1">
    <location>
        <begin position="117"/>
        <end position="197"/>
    </location>
</feature>
<feature type="region of interest" description="Disordered" evidence="1">
    <location>
        <begin position="217"/>
        <end position="269"/>
    </location>
</feature>
<organism evidence="2 3">
    <name type="scientific">Escallonia rubra</name>
    <dbReference type="NCBI Taxonomy" id="112253"/>
    <lineage>
        <taxon>Eukaryota</taxon>
        <taxon>Viridiplantae</taxon>
        <taxon>Streptophyta</taxon>
        <taxon>Embryophyta</taxon>
        <taxon>Tracheophyta</taxon>
        <taxon>Spermatophyta</taxon>
        <taxon>Magnoliopsida</taxon>
        <taxon>eudicotyledons</taxon>
        <taxon>Gunneridae</taxon>
        <taxon>Pentapetalae</taxon>
        <taxon>asterids</taxon>
        <taxon>campanulids</taxon>
        <taxon>Escalloniales</taxon>
        <taxon>Escalloniaceae</taxon>
        <taxon>Escallonia</taxon>
    </lineage>
</organism>
<keyword evidence="3" id="KW-1185">Reference proteome</keyword>
<comment type="caution">
    <text evidence="2">The sequence shown here is derived from an EMBL/GenBank/DDBJ whole genome shotgun (WGS) entry which is preliminary data.</text>
</comment>
<dbReference type="PANTHER" id="PTHR46293:SF1">
    <property type="entry name" value="OS03G0632800 PROTEIN"/>
    <property type="match status" value="1"/>
</dbReference>
<proteinExistence type="predicted"/>
<dbReference type="AlphaFoldDB" id="A0AA88QZG6"/>
<dbReference type="GO" id="GO:0004842">
    <property type="term" value="F:ubiquitin-protein transferase activity"/>
    <property type="evidence" value="ECO:0007669"/>
    <property type="project" value="InterPro"/>
</dbReference>
<dbReference type="Gene3D" id="3.30.40.10">
    <property type="entry name" value="Zinc/RING finger domain, C3HC4 (zinc finger)"/>
    <property type="match status" value="1"/>
</dbReference>
<reference evidence="2" key="1">
    <citation type="submission" date="2022-12" db="EMBL/GenBank/DDBJ databases">
        <title>Draft genome assemblies for two species of Escallonia (Escalloniales).</title>
        <authorList>
            <person name="Chanderbali A."/>
            <person name="Dervinis C."/>
            <person name="Anghel I."/>
            <person name="Soltis D."/>
            <person name="Soltis P."/>
            <person name="Zapata F."/>
        </authorList>
    </citation>
    <scope>NUCLEOTIDE SEQUENCE</scope>
    <source>
        <strain evidence="2">UCBG92.1500</strain>
        <tissue evidence="2">Leaf</tissue>
    </source>
</reference>
<dbReference type="Proteomes" id="UP001187471">
    <property type="component" value="Unassembled WGS sequence"/>
</dbReference>
<evidence type="ECO:0008006" key="4">
    <source>
        <dbReference type="Google" id="ProtNLM"/>
    </source>
</evidence>
<evidence type="ECO:0000313" key="3">
    <source>
        <dbReference type="Proteomes" id="UP001187471"/>
    </source>
</evidence>
<feature type="compositionally biased region" description="Polar residues" evidence="1">
    <location>
        <begin position="157"/>
        <end position="174"/>
    </location>
</feature>
<protein>
    <recommendedName>
        <fullName evidence="4">E3 ubiquitin protein ligase DRIP2</fullName>
    </recommendedName>
</protein>
<gene>
    <name evidence="2" type="ORF">RJ640_019649</name>
</gene>
<feature type="compositionally biased region" description="Low complexity" evidence="1">
    <location>
        <begin position="175"/>
        <end position="186"/>
    </location>
</feature>
<dbReference type="PANTHER" id="PTHR46293">
    <property type="entry name" value="E3 UBIQUITIN PROTEIN LIGASE DRIP1"/>
    <property type="match status" value="1"/>
</dbReference>
<dbReference type="InterPro" id="IPR013083">
    <property type="entry name" value="Znf_RING/FYVE/PHD"/>
</dbReference>
<name>A0AA88QZG6_9ASTE</name>
<feature type="compositionally biased region" description="Basic and acidic residues" evidence="1">
    <location>
        <begin position="139"/>
        <end position="156"/>
    </location>
</feature>
<feature type="compositionally biased region" description="Basic and acidic residues" evidence="1">
    <location>
        <begin position="231"/>
        <end position="254"/>
    </location>
</feature>
<accession>A0AA88QZG6</accession>
<feature type="compositionally biased region" description="Low complexity" evidence="1">
    <location>
        <begin position="217"/>
        <end position="230"/>
    </location>
</feature>
<dbReference type="SUPFAM" id="SSF57850">
    <property type="entry name" value="RING/U-box"/>
    <property type="match status" value="1"/>
</dbReference>